<evidence type="ECO:0000313" key="2">
    <source>
        <dbReference type="EMBL" id="MFC7090494.1"/>
    </source>
</evidence>
<dbReference type="Proteomes" id="UP001596411">
    <property type="component" value="Unassembled WGS sequence"/>
</dbReference>
<keyword evidence="1" id="KW-1133">Transmembrane helix</keyword>
<feature type="transmembrane region" description="Helical" evidence="1">
    <location>
        <begin position="17"/>
        <end position="36"/>
    </location>
</feature>
<dbReference type="RefSeq" id="WP_346060504.1">
    <property type="nucleotide sequence ID" value="NZ_BAAADR010000001.1"/>
</dbReference>
<proteinExistence type="predicted"/>
<name>A0ABW2EZW0_9GAMM</name>
<evidence type="ECO:0000256" key="1">
    <source>
        <dbReference type="SAM" id="Phobius"/>
    </source>
</evidence>
<accession>A0ABW2EZW0</accession>
<reference evidence="3" key="1">
    <citation type="journal article" date="2019" name="Int. J. Syst. Evol. Microbiol.">
        <title>The Global Catalogue of Microorganisms (GCM) 10K type strain sequencing project: providing services to taxonomists for standard genome sequencing and annotation.</title>
        <authorList>
            <consortium name="The Broad Institute Genomics Platform"/>
            <consortium name="The Broad Institute Genome Sequencing Center for Infectious Disease"/>
            <person name="Wu L."/>
            <person name="Ma J."/>
        </authorList>
    </citation>
    <scope>NUCLEOTIDE SEQUENCE [LARGE SCALE GENOMIC DNA]</scope>
    <source>
        <strain evidence="3">CGMCC 1.13666</strain>
    </source>
</reference>
<organism evidence="2 3">
    <name type="scientific">Halomonas salifodinae</name>
    <dbReference type="NCBI Taxonomy" id="438745"/>
    <lineage>
        <taxon>Bacteria</taxon>
        <taxon>Pseudomonadati</taxon>
        <taxon>Pseudomonadota</taxon>
        <taxon>Gammaproteobacteria</taxon>
        <taxon>Oceanospirillales</taxon>
        <taxon>Halomonadaceae</taxon>
        <taxon>Halomonas</taxon>
    </lineage>
</organism>
<dbReference type="EMBL" id="JBHSZP010000026">
    <property type="protein sequence ID" value="MFC7090494.1"/>
    <property type="molecule type" value="Genomic_DNA"/>
</dbReference>
<gene>
    <name evidence="2" type="ORF">ACFQH5_13130</name>
</gene>
<keyword evidence="3" id="KW-1185">Reference proteome</keyword>
<evidence type="ECO:0000313" key="3">
    <source>
        <dbReference type="Proteomes" id="UP001596411"/>
    </source>
</evidence>
<comment type="caution">
    <text evidence="2">The sequence shown here is derived from an EMBL/GenBank/DDBJ whole genome shotgun (WGS) entry which is preliminary data.</text>
</comment>
<keyword evidence="1" id="KW-0472">Membrane</keyword>
<keyword evidence="1" id="KW-0812">Transmembrane</keyword>
<sequence>MPIIIDSMVASTTSLRLNILILTTLLILGAAAWYAAHHLTGRDGIDWQAAEAPCDLNRGPCSATLADGSRLRFAIDGDKPIHALTPLRLHVESDAGDIRRVRVDFEGVGMEMGLHRFPLEQTAEGQFAGPAQVGICTEEVMPWRARVRIETSQGWQGAWFDFTAVRGV</sequence>
<protein>
    <submittedName>
        <fullName evidence="2">Uncharacterized protein</fullName>
    </submittedName>
</protein>